<gene>
    <name evidence="3" type="ORF">ANANG_G00132760</name>
</gene>
<protein>
    <recommendedName>
        <fullName evidence="5">Plasmalemma vesicle associated protein a</fullName>
    </recommendedName>
</protein>
<dbReference type="AlphaFoldDB" id="A0A9D3RY53"/>
<accession>A0A9D3RY53</accession>
<comment type="caution">
    <text evidence="3">The sequence shown here is derived from an EMBL/GenBank/DDBJ whole genome shotgun (WGS) entry which is preliminary data.</text>
</comment>
<keyword evidence="2" id="KW-0472">Membrane</keyword>
<reference evidence="3" key="1">
    <citation type="submission" date="2021-01" db="EMBL/GenBank/DDBJ databases">
        <title>A chromosome-scale assembly of European eel, Anguilla anguilla.</title>
        <authorList>
            <person name="Henkel C."/>
            <person name="Jong-Raadsen S.A."/>
            <person name="Dufour S."/>
            <person name="Weltzien F.-A."/>
            <person name="Palstra A.P."/>
            <person name="Pelster B."/>
            <person name="Spaink H.P."/>
            <person name="Van Den Thillart G.E."/>
            <person name="Jansen H."/>
            <person name="Zahm M."/>
            <person name="Klopp C."/>
            <person name="Cedric C."/>
            <person name="Louis A."/>
            <person name="Berthelot C."/>
            <person name="Parey E."/>
            <person name="Roest Crollius H."/>
            <person name="Montfort J."/>
            <person name="Robinson-Rechavi M."/>
            <person name="Bucao C."/>
            <person name="Bouchez O."/>
            <person name="Gislard M."/>
            <person name="Lluch J."/>
            <person name="Milhes M."/>
            <person name="Lampietro C."/>
            <person name="Lopez Roques C."/>
            <person name="Donnadieu C."/>
            <person name="Braasch I."/>
            <person name="Desvignes T."/>
            <person name="Postlethwait J."/>
            <person name="Bobe J."/>
            <person name="Guiguen Y."/>
            <person name="Dirks R."/>
        </authorList>
    </citation>
    <scope>NUCLEOTIDE SEQUENCE</scope>
    <source>
        <strain evidence="3">Tag_6206</strain>
        <tissue evidence="3">Liver</tissue>
    </source>
</reference>
<dbReference type="PANTHER" id="PTHR21687">
    <property type="entry name" value="PLASMALEMMA VESICLE-ASSOCIATED PROTEIN"/>
    <property type="match status" value="1"/>
</dbReference>
<keyword evidence="4" id="KW-1185">Reference proteome</keyword>
<evidence type="ECO:0000313" key="3">
    <source>
        <dbReference type="EMBL" id="KAG5848054.1"/>
    </source>
</evidence>
<dbReference type="GO" id="GO:0002693">
    <property type="term" value="P:positive regulation of cellular extravasation"/>
    <property type="evidence" value="ECO:0007669"/>
    <property type="project" value="TreeGrafter"/>
</dbReference>
<keyword evidence="1" id="KW-0175">Coiled coil</keyword>
<evidence type="ECO:0000256" key="2">
    <source>
        <dbReference type="SAM" id="Phobius"/>
    </source>
</evidence>
<feature type="transmembrane region" description="Helical" evidence="2">
    <location>
        <begin position="28"/>
        <end position="54"/>
    </location>
</feature>
<dbReference type="Pfam" id="PF06637">
    <property type="entry name" value="PV-1"/>
    <property type="match status" value="1"/>
</dbReference>
<keyword evidence="2" id="KW-0812">Transmembrane</keyword>
<dbReference type="PANTHER" id="PTHR21687:SF5">
    <property type="entry name" value="PLASMALEMMA VESICLE-ASSOCIATED PROTEIN"/>
    <property type="match status" value="1"/>
</dbReference>
<dbReference type="EMBL" id="JAFIRN010000006">
    <property type="protein sequence ID" value="KAG5848054.1"/>
    <property type="molecule type" value="Genomic_DNA"/>
</dbReference>
<evidence type="ECO:0000256" key="1">
    <source>
        <dbReference type="SAM" id="Coils"/>
    </source>
</evidence>
<dbReference type="InterPro" id="IPR009538">
    <property type="entry name" value="PV-1"/>
</dbReference>
<sequence length="479" mass="53710">MYSGSYPQTKFALDAKKMHKSKEKSCGYYWRIIFFFSSLIQSLIIVSLVLFMVYGHPEQSSEEKRAQDLQQSFTQLTAENKQLQQLKSNLTRLLNTTLTKKLKDDQDLHRLRRLANVSAATILNFNTKLYMCEMEKRNKAPVLPAACPGSSNPSTSNRLIQLQAMYRLLEANFTQTVQHLSRDLELANRARDSLTLEAISLRRNSSDLQRQLDAYGRKCKGDFVQSLDGIQTVTRAFMTRIDGLFPVVFPFQLTCEKQKEQLDQIRSNCSSLSREVETKFQSYLDSVGSQVSRIQAESSRLNVQNARLQEDLRWSRQNHTAEAALSRRRSQEAQDRYDKELERLLKEQSKLRNENELQKHGIAVKSSEISLLTNQVLNLNQSLRNCIPKPASPKLPGLLPGSAGTGGTFPVLTKPGLGGTGFNFLGLTKPGLNVPGIGGTGMNSQGMNVPGTTSGFNIDLQKHLKELQEMANKDSGVSG</sequence>
<dbReference type="Proteomes" id="UP001044222">
    <property type="component" value="Chromosome 6"/>
</dbReference>
<feature type="coiled-coil region" evidence="1">
    <location>
        <begin position="66"/>
        <end position="96"/>
    </location>
</feature>
<dbReference type="GO" id="GO:0043114">
    <property type="term" value="P:regulation of vascular permeability"/>
    <property type="evidence" value="ECO:0007669"/>
    <property type="project" value="TreeGrafter"/>
</dbReference>
<keyword evidence="2" id="KW-1133">Transmembrane helix</keyword>
<feature type="coiled-coil region" evidence="1">
    <location>
        <begin position="255"/>
        <end position="354"/>
    </location>
</feature>
<evidence type="ECO:0000313" key="4">
    <source>
        <dbReference type="Proteomes" id="UP001044222"/>
    </source>
</evidence>
<name>A0A9D3RY53_ANGAN</name>
<proteinExistence type="predicted"/>
<evidence type="ECO:0008006" key="5">
    <source>
        <dbReference type="Google" id="ProtNLM"/>
    </source>
</evidence>
<organism evidence="3 4">
    <name type="scientific">Anguilla anguilla</name>
    <name type="common">European freshwater eel</name>
    <name type="synonym">Muraena anguilla</name>
    <dbReference type="NCBI Taxonomy" id="7936"/>
    <lineage>
        <taxon>Eukaryota</taxon>
        <taxon>Metazoa</taxon>
        <taxon>Chordata</taxon>
        <taxon>Craniata</taxon>
        <taxon>Vertebrata</taxon>
        <taxon>Euteleostomi</taxon>
        <taxon>Actinopterygii</taxon>
        <taxon>Neopterygii</taxon>
        <taxon>Teleostei</taxon>
        <taxon>Anguilliformes</taxon>
        <taxon>Anguillidae</taxon>
        <taxon>Anguilla</taxon>
    </lineage>
</organism>